<dbReference type="Gramene" id="Zm00001eb033730_T001">
    <property type="protein sequence ID" value="Zm00001eb033730_P001"/>
    <property type="gene ID" value="Zm00001eb033730"/>
</dbReference>
<dbReference type="Proteomes" id="UP000007305">
    <property type="component" value="Chromosome 1"/>
</dbReference>
<dbReference type="EnsemblPlants" id="Zm00001eb033730_T001">
    <property type="protein sequence ID" value="Zm00001eb033730_P001"/>
    <property type="gene ID" value="Zm00001eb033730"/>
</dbReference>
<proteinExistence type="predicted"/>
<accession>A0A804LSQ7</accession>
<dbReference type="AlphaFoldDB" id="A0A804LSQ7"/>
<evidence type="ECO:0000313" key="2">
    <source>
        <dbReference type="Proteomes" id="UP000007305"/>
    </source>
</evidence>
<protein>
    <submittedName>
        <fullName evidence="1">Uncharacterized protein</fullName>
    </submittedName>
</protein>
<organism evidence="1 2">
    <name type="scientific">Zea mays</name>
    <name type="common">Maize</name>
    <dbReference type="NCBI Taxonomy" id="4577"/>
    <lineage>
        <taxon>Eukaryota</taxon>
        <taxon>Viridiplantae</taxon>
        <taxon>Streptophyta</taxon>
        <taxon>Embryophyta</taxon>
        <taxon>Tracheophyta</taxon>
        <taxon>Spermatophyta</taxon>
        <taxon>Magnoliopsida</taxon>
        <taxon>Liliopsida</taxon>
        <taxon>Poales</taxon>
        <taxon>Poaceae</taxon>
        <taxon>PACMAD clade</taxon>
        <taxon>Panicoideae</taxon>
        <taxon>Andropogonodae</taxon>
        <taxon>Andropogoneae</taxon>
        <taxon>Tripsacinae</taxon>
        <taxon>Zea</taxon>
    </lineage>
</organism>
<reference evidence="1" key="2">
    <citation type="submission" date="2019-07" db="EMBL/GenBank/DDBJ databases">
        <authorList>
            <person name="Seetharam A."/>
            <person name="Woodhouse M."/>
            <person name="Cannon E."/>
        </authorList>
    </citation>
    <scope>NUCLEOTIDE SEQUENCE [LARGE SCALE GENOMIC DNA]</scope>
    <source>
        <strain evidence="1">cv. B73</strain>
    </source>
</reference>
<name>A0A804LSQ7_MAIZE</name>
<evidence type="ECO:0000313" key="1">
    <source>
        <dbReference type="EnsemblPlants" id="Zm00001eb033730_P001"/>
    </source>
</evidence>
<reference evidence="1" key="3">
    <citation type="submission" date="2021-05" db="UniProtKB">
        <authorList>
            <consortium name="EnsemblPlants"/>
        </authorList>
    </citation>
    <scope>IDENTIFICATION</scope>
    <source>
        <strain evidence="1">cv. B73</strain>
    </source>
</reference>
<reference evidence="2" key="1">
    <citation type="submission" date="2015-12" db="EMBL/GenBank/DDBJ databases">
        <title>Update maize B73 reference genome by single molecule sequencing technologies.</title>
        <authorList>
            <consortium name="Maize Genome Sequencing Project"/>
            <person name="Ware D."/>
        </authorList>
    </citation>
    <scope>NUCLEOTIDE SEQUENCE [LARGE SCALE GENOMIC DNA]</scope>
    <source>
        <strain evidence="2">cv. B73</strain>
    </source>
</reference>
<keyword evidence="2" id="KW-1185">Reference proteome</keyword>
<dbReference type="InParanoid" id="A0A804LSQ7"/>
<sequence>MKVQGNGHLFPEEIPVEDVADRPREDLVVKVAETKLVVGLFPRLVYGHSLEPLRLHSPLILPRVLTVSIATHLPPHFCSLESPYKAVNNEFRRWWGRAREASRVGRRGWWGRSREAPLVGKRGWAFRDRIDEGVEGVWGLRSGARSGMLRCVAGTEVRWQCLGALGGDDGNQGGGDACGVGRRWWGR</sequence>